<evidence type="ECO:0000256" key="4">
    <source>
        <dbReference type="ARBA" id="ARBA00022989"/>
    </source>
</evidence>
<protein>
    <submittedName>
        <fullName evidence="7">ATP synthase subunit i</fullName>
    </submittedName>
</protein>
<proteinExistence type="predicted"/>
<evidence type="ECO:0000256" key="5">
    <source>
        <dbReference type="ARBA" id="ARBA00023136"/>
    </source>
</evidence>
<comment type="subcellular location">
    <subcellularLocation>
        <location evidence="1">Cell membrane</location>
        <topology evidence="1">Multi-pass membrane protein</topology>
    </subcellularLocation>
</comment>
<comment type="caution">
    <text evidence="7">The sequence shown here is derived from an EMBL/GenBank/DDBJ whole genome shotgun (WGS) entry which is preliminary data.</text>
</comment>
<dbReference type="EMBL" id="JXBC01000013">
    <property type="protein sequence ID" value="KIU06017.1"/>
    <property type="molecule type" value="Genomic_DNA"/>
</dbReference>
<feature type="transmembrane region" description="Helical" evidence="6">
    <location>
        <begin position="34"/>
        <end position="52"/>
    </location>
</feature>
<sequence>MDDPKLTFSRQRKYLLFILAVYVLGYGLTAYKTVFLGLILGTVFSLFNFLLLVRRMNAFDRAVEKGKSIRSLGSAARWCNAIIAVAVAYKNPEYFHMASTVIGLMTIYPVIMIDSFIQLKRSSMEER</sequence>
<keyword evidence="3 6" id="KW-0812">Transmembrane</keyword>
<evidence type="ECO:0000313" key="8">
    <source>
        <dbReference type="Proteomes" id="UP000032247"/>
    </source>
</evidence>
<dbReference type="PATRIC" id="fig|1423.173.peg.4559"/>
<accession>A0A0D1KIP9</accession>
<dbReference type="PANTHER" id="PTHR40035:SF1">
    <property type="entry name" value="ATP SYNTHASE PROTEIN I"/>
    <property type="match status" value="1"/>
</dbReference>
<evidence type="ECO:0000256" key="6">
    <source>
        <dbReference type="SAM" id="Phobius"/>
    </source>
</evidence>
<feature type="transmembrane region" description="Helical" evidence="6">
    <location>
        <begin position="95"/>
        <end position="117"/>
    </location>
</feature>
<organism evidence="7 8">
    <name type="scientific">Bacillus subtilis</name>
    <dbReference type="NCBI Taxonomy" id="1423"/>
    <lineage>
        <taxon>Bacteria</taxon>
        <taxon>Bacillati</taxon>
        <taxon>Bacillota</taxon>
        <taxon>Bacilli</taxon>
        <taxon>Bacillales</taxon>
        <taxon>Bacillaceae</taxon>
        <taxon>Bacillus</taxon>
    </lineage>
</organism>
<gene>
    <name evidence="7" type="ORF">SC09_contig4orf00993</name>
</gene>
<evidence type="ECO:0000313" key="7">
    <source>
        <dbReference type="EMBL" id="KIU06017.1"/>
    </source>
</evidence>
<dbReference type="GO" id="GO:0005886">
    <property type="term" value="C:plasma membrane"/>
    <property type="evidence" value="ECO:0007669"/>
    <property type="project" value="UniProtKB-SubCell"/>
</dbReference>
<dbReference type="InterPro" id="IPR039072">
    <property type="entry name" value="ATP_synth_I_Bacilli"/>
</dbReference>
<dbReference type="PANTHER" id="PTHR40035">
    <property type="entry name" value="ATP SYNTHASE PROTEIN I"/>
    <property type="match status" value="1"/>
</dbReference>
<evidence type="ECO:0000256" key="3">
    <source>
        <dbReference type="ARBA" id="ARBA00022692"/>
    </source>
</evidence>
<feature type="transmembrane region" description="Helical" evidence="6">
    <location>
        <begin position="12"/>
        <end position="28"/>
    </location>
</feature>
<dbReference type="STRING" id="483913.AN935_18665"/>
<keyword evidence="4 6" id="KW-1133">Transmembrane helix</keyword>
<keyword evidence="2" id="KW-1003">Cell membrane</keyword>
<dbReference type="Pfam" id="PF03899">
    <property type="entry name" value="ATP-synt_I"/>
    <property type="match status" value="1"/>
</dbReference>
<evidence type="ECO:0000256" key="1">
    <source>
        <dbReference type="ARBA" id="ARBA00004651"/>
    </source>
</evidence>
<dbReference type="InterPro" id="IPR005598">
    <property type="entry name" value="ATP_synth_I"/>
</dbReference>
<name>A0A0D1KIP9_BACIU</name>
<dbReference type="Proteomes" id="UP000032247">
    <property type="component" value="Unassembled WGS sequence"/>
</dbReference>
<keyword evidence="5 6" id="KW-0472">Membrane</keyword>
<evidence type="ECO:0000256" key="2">
    <source>
        <dbReference type="ARBA" id="ARBA00022475"/>
    </source>
</evidence>
<dbReference type="AlphaFoldDB" id="A0A0D1KIP9"/>
<reference evidence="7 8" key="1">
    <citation type="submission" date="2014-12" db="EMBL/GenBank/DDBJ databases">
        <title>Comparative genome analysis of Bacillus coagulans HM-08, Clostridium butyricum HM-68, Bacillus subtilis HM-66 and Bacillus licheniformis BL-09.</title>
        <authorList>
            <person name="Zhang H."/>
        </authorList>
    </citation>
    <scope>NUCLEOTIDE SEQUENCE [LARGE SCALE GENOMIC DNA]</scope>
    <source>
        <strain evidence="7 8">HM-66</strain>
    </source>
</reference>